<proteinExistence type="predicted"/>
<protein>
    <submittedName>
        <fullName evidence="1">Uncharacterized protein</fullName>
    </submittedName>
</protein>
<reference evidence="1" key="1">
    <citation type="submission" date="2024-01" db="EMBL/GenBank/DDBJ databases">
        <title>The diversity of rhizobia nodulating Mimosa spp. in eleven states of Brazil covering several biomes is determined by host plant, location, and edaphic factors.</title>
        <authorList>
            <person name="Rouws L."/>
            <person name="Barauna A."/>
            <person name="Beukes C."/>
            <person name="De Faria S.M."/>
            <person name="Gross E."/>
            <person name="Dos Reis Junior F.B."/>
            <person name="Simon M."/>
            <person name="Maluk M."/>
            <person name="Odee D.W."/>
            <person name="Kenicer G."/>
            <person name="Young J.P.W."/>
            <person name="Reis V.M."/>
            <person name="Zilli J."/>
            <person name="James E.K."/>
        </authorList>
    </citation>
    <scope>NUCLEOTIDE SEQUENCE</scope>
    <source>
        <strain evidence="1">JPY452</strain>
    </source>
</reference>
<sequence>MLPRDTLCDGAHTGTPIAMTIVPDDLTPGAAMRVGKLTLAVRCIAVCAGLAGTPAAHAAGTFDGDWNATLTCPKGAGDTPGYRYQFPVEIQQNILHGEHGERDASGWLTLDGKLEPDGSATLVAQGLTATSPHAGTRAPYSYEVSAQFDATSGSGSRTTARKCDFVFVKE</sequence>
<organism evidence="1 2">
    <name type="scientific">Paraburkholderia unamae</name>
    <dbReference type="NCBI Taxonomy" id="219649"/>
    <lineage>
        <taxon>Bacteria</taxon>
        <taxon>Pseudomonadati</taxon>
        <taxon>Pseudomonadota</taxon>
        <taxon>Betaproteobacteria</taxon>
        <taxon>Burkholderiales</taxon>
        <taxon>Burkholderiaceae</taxon>
        <taxon>Paraburkholderia</taxon>
    </lineage>
</organism>
<gene>
    <name evidence="1" type="ORF">VSR83_32390</name>
</gene>
<dbReference type="Proteomes" id="UP001392318">
    <property type="component" value="Unassembled WGS sequence"/>
</dbReference>
<comment type="caution">
    <text evidence="1">The sequence shown here is derived from an EMBL/GenBank/DDBJ whole genome shotgun (WGS) entry which is preliminary data.</text>
</comment>
<keyword evidence="2" id="KW-1185">Reference proteome</keyword>
<accession>A0ACC6RV42</accession>
<evidence type="ECO:0000313" key="2">
    <source>
        <dbReference type="Proteomes" id="UP001392318"/>
    </source>
</evidence>
<name>A0ACC6RV42_9BURK</name>
<dbReference type="EMBL" id="JAYMRU010000032">
    <property type="protein sequence ID" value="MEM5404670.1"/>
    <property type="molecule type" value="Genomic_DNA"/>
</dbReference>
<evidence type="ECO:0000313" key="1">
    <source>
        <dbReference type="EMBL" id="MEM5404670.1"/>
    </source>
</evidence>